<dbReference type="FunFam" id="1.20.1560.10:FF:000020">
    <property type="entry name" value="ABC metal ion transporter"/>
    <property type="match status" value="1"/>
</dbReference>
<sequence>MATCLDSEGWHIVSQQREFDLTPCVEEGVLLPSILAILLIFAIWRSWSLSSLQKHEITARSLKVLGIKLGVLALACLTSCAVLIYVLLSTYQVPILLPYILEPSALFVAIILTYYNHLHTRSASSVLLLFWPFYVLGLAVWARTLMLNGTSETTHILVSVRSATVFLGLVSFILETFGPESAEKGSHDSPLVSANIFSIWSFSWMTPLMKKGAQTYITEDDLPSLVPGDESDKLGKDLEKALAKHSSLWIALFSAYGGPYLFAAGLKVIQDLLAFLQPQLLRWLLAYISAYQSSRGGPSLDPSSAPSRLEGFAIATIMFIAAIVQTIVLHQYFQRCFETGMRVRAGLVTVIFQKALVLSNDGRGRASGDIVNLMSVDTARLQDLCTYGLIAISGPLQIVLAFMSLYNLLGWSAFVGVAIMVVSIPLNTAIARLLRTMQEQQMKNRDQRTRLMSELLANIKSIKLYAWEFTFIRRILFVRNDLEMKMLKKIGITTALNTTLWTGIPLLVAFSSFATAAVMSSKPLTADIIFPAISLFMLLQFPLAMFSQVTSNIIEALVSVTRLSEFLRADELQSDALIRVPKEVLQAGDEILSIKHGEFKWSKQTNDPPTLEDINLTVRKGELVGIAGRVGSGKTSLLSAIIGDMRRTEGEVTLYGCVSYAPQNPWILSASVRDNILFSHEYDEAFYNLVIDACALRQDLSLLPQGDLTEVGEKGISLSGGQRARVSLARAVYARADLVLLDDVLAAVDSHVARHVFENVIGPQGLLASKSRILVTNSISYLKHFDRLAYIRRGIILECGSFDTLMADPDSELRKLVQNHTTGSTSGFTTPGHSSGISTPKVESDDDTELTTSLEIVSEKVKRRESFRKAALVTNLSARASSDGPTKEHSEQGKVKMEIYYQYLQAASKRGFFFFLIVTLLQQVVSVLGNIILRQWGEHNRAVGDNSGMFNYLMGYGLFSLAGILFGAVASVTIWVFCSLRSARYLHDSMLGSVMRAPLSFFETTPTGRILNLFSRDTYVVDQIIARMIQNLVRTAAVCVSIVVVIGFSFPPFLLVVPPLGWFYSRVMIYYLSTSRELKRLDAVSRSPIFAWFSESLAGLSTIRAYNQQPIFIANNARRIDRNQMCYVPSISVNRWLAVRLEFVGAIILYSSALLAVTALVTTGVDAGLVGLVLSYALNTTSSLNWVVRAASEVEQNIVSVERILHYVTDLSPEAPHEIPDQKPASEWPQHGAVEFSQYSTKYRPELDLVLKDISVSIKPKEKIGICGRTGAGKSSLLLALFRIIEPTSGTIYIDGVDITKMGLHDLRSVISIVPQSPDLFEGTLRENIDPVGEHQDADIWMALDQASFGAHLKLYVEGLPMGLDSPVKEGGSSLSSGQRQLICFARALLRKSKILVLDEATSAVDLDTDRAIQDIIRGPLFNDVTILTIAHRLNTIIESDRVLVLDTGKIAEFDSPENLLKDNTSIFYSLANEAGLTQGRETETTES</sequence>
<comment type="subcellular location">
    <subcellularLocation>
        <location evidence="1">Vacuole membrane</location>
        <topology evidence="1">Multi-pass membrane protein</topology>
    </subcellularLocation>
</comment>
<evidence type="ECO:0000256" key="2">
    <source>
        <dbReference type="ARBA" id="ARBA00009726"/>
    </source>
</evidence>
<dbReference type="RefSeq" id="XP_007320761.1">
    <property type="nucleotide sequence ID" value="XM_007320699.1"/>
</dbReference>
<evidence type="ECO:0000256" key="6">
    <source>
        <dbReference type="ARBA" id="ARBA00022737"/>
    </source>
</evidence>
<evidence type="ECO:0000256" key="5">
    <source>
        <dbReference type="ARBA" id="ARBA00022692"/>
    </source>
</evidence>
<dbReference type="InterPro" id="IPR056227">
    <property type="entry name" value="TMD0_ABC"/>
</dbReference>
<dbReference type="Gene3D" id="3.40.50.300">
    <property type="entry name" value="P-loop containing nucleotide triphosphate hydrolases"/>
    <property type="match status" value="2"/>
</dbReference>
<dbReference type="CDD" id="cd18603">
    <property type="entry name" value="ABC_6TM_MRP1_2_3_6_D2_like"/>
    <property type="match status" value="1"/>
</dbReference>
<keyword evidence="4" id="KW-0926">Vacuole</keyword>
<feature type="domain" description="ABC transporter" evidence="14">
    <location>
        <begin position="1234"/>
        <end position="1473"/>
    </location>
</feature>
<feature type="transmembrane region" description="Helical" evidence="13">
    <location>
        <begin position="384"/>
        <end position="405"/>
    </location>
</feature>
<feature type="transmembrane region" description="Helical" evidence="13">
    <location>
        <begin position="69"/>
        <end position="88"/>
    </location>
</feature>
<dbReference type="Pfam" id="PF24357">
    <property type="entry name" value="TMD0_ABC"/>
    <property type="match status" value="1"/>
</dbReference>
<dbReference type="InterPro" id="IPR003439">
    <property type="entry name" value="ABC_transporter-like_ATP-bd"/>
</dbReference>
<dbReference type="GO" id="GO:0005524">
    <property type="term" value="F:ATP binding"/>
    <property type="evidence" value="ECO:0007669"/>
    <property type="project" value="UniProtKB-KW"/>
</dbReference>
<evidence type="ECO:0000256" key="11">
    <source>
        <dbReference type="ARBA" id="ARBA00023136"/>
    </source>
</evidence>
<dbReference type="PROSITE" id="PS50893">
    <property type="entry name" value="ABC_TRANSPORTER_2"/>
    <property type="match status" value="2"/>
</dbReference>
<organism>
    <name type="scientific">Serpula lacrymans var. lacrymans (strain S7.9)</name>
    <name type="common">Dry rot fungus</name>
    <dbReference type="NCBI Taxonomy" id="578457"/>
    <lineage>
        <taxon>Eukaryota</taxon>
        <taxon>Fungi</taxon>
        <taxon>Dikarya</taxon>
        <taxon>Basidiomycota</taxon>
        <taxon>Agaricomycotina</taxon>
        <taxon>Agaricomycetes</taxon>
        <taxon>Agaricomycetidae</taxon>
        <taxon>Boletales</taxon>
        <taxon>Coniophorineae</taxon>
        <taxon>Serpulaceae</taxon>
        <taxon>Serpula</taxon>
    </lineage>
</organism>
<feature type="domain" description="ABC transmembrane type-1" evidence="15">
    <location>
        <begin position="261"/>
        <end position="555"/>
    </location>
</feature>
<evidence type="ECO:0008006" key="17">
    <source>
        <dbReference type="Google" id="ProtNLM"/>
    </source>
</evidence>
<dbReference type="HOGENOM" id="CLU_000604_27_3_1"/>
<dbReference type="OrthoDB" id="6500128at2759"/>
<feature type="region of interest" description="Disordered" evidence="12">
    <location>
        <begin position="822"/>
        <end position="850"/>
    </location>
</feature>
<dbReference type="KEGG" id="sla:SERLADRAFT_440240"/>
<dbReference type="FunFam" id="3.40.50.300:FF:000565">
    <property type="entry name" value="ABC bile acid transporter"/>
    <property type="match status" value="1"/>
</dbReference>
<dbReference type="GeneID" id="18815337"/>
<dbReference type="CDD" id="cd03244">
    <property type="entry name" value="ABCC_MRP_domain2"/>
    <property type="match status" value="1"/>
</dbReference>
<keyword evidence="7" id="KW-0547">Nucleotide-binding</keyword>
<dbReference type="InterPro" id="IPR017871">
    <property type="entry name" value="ABC_transporter-like_CS"/>
</dbReference>
<name>F8P3X4_SERL9</name>
<dbReference type="InterPro" id="IPR011527">
    <property type="entry name" value="ABC1_TM_dom"/>
</dbReference>
<dbReference type="Gene3D" id="1.20.1560.10">
    <property type="entry name" value="ABC transporter type 1, transmembrane domain"/>
    <property type="match status" value="2"/>
</dbReference>
<feature type="transmembrane region" description="Helical" evidence="13">
    <location>
        <begin position="528"/>
        <end position="546"/>
    </location>
</feature>
<feature type="transmembrane region" description="Helical" evidence="13">
    <location>
        <begin position="126"/>
        <end position="144"/>
    </location>
</feature>
<dbReference type="InterPro" id="IPR003593">
    <property type="entry name" value="AAA+_ATPase"/>
</dbReference>
<dbReference type="Pfam" id="PF00664">
    <property type="entry name" value="ABC_membrane"/>
    <property type="match status" value="2"/>
</dbReference>
<feature type="transmembrane region" description="Helical" evidence="13">
    <location>
        <begin position="29"/>
        <end position="48"/>
    </location>
</feature>
<comment type="similarity">
    <text evidence="2">Belongs to the ABC transporter superfamily. ABCC family. Conjugate transporter (TC 3.A.1.208) subfamily.</text>
</comment>
<feature type="transmembrane region" description="Helical" evidence="13">
    <location>
        <begin position="411"/>
        <end position="434"/>
    </location>
</feature>
<dbReference type="PANTHER" id="PTHR24223">
    <property type="entry name" value="ATP-BINDING CASSETTE SUB-FAMILY C"/>
    <property type="match status" value="1"/>
</dbReference>
<dbReference type="InterPro" id="IPR050173">
    <property type="entry name" value="ABC_transporter_C-like"/>
</dbReference>
<keyword evidence="10 13" id="KW-1133">Transmembrane helix</keyword>
<feature type="domain" description="ABC transporter" evidence="14">
    <location>
        <begin position="594"/>
        <end position="818"/>
    </location>
</feature>
<dbReference type="EMBL" id="GL945437">
    <property type="protein sequence ID" value="EGO22223.1"/>
    <property type="molecule type" value="Genomic_DNA"/>
</dbReference>
<dbReference type="SUPFAM" id="SSF52540">
    <property type="entry name" value="P-loop containing nucleoside triphosphate hydrolases"/>
    <property type="match status" value="2"/>
</dbReference>
<feature type="domain" description="ABC transmembrane type-1" evidence="15">
    <location>
        <begin position="913"/>
        <end position="1196"/>
    </location>
</feature>
<proteinExistence type="inferred from homology"/>
<keyword evidence="3" id="KW-0813">Transport</keyword>
<evidence type="ECO:0000256" key="10">
    <source>
        <dbReference type="ARBA" id="ARBA00022989"/>
    </source>
</evidence>
<feature type="transmembrane region" description="Helical" evidence="13">
    <location>
        <begin position="156"/>
        <end position="177"/>
    </location>
</feature>
<dbReference type="FunFam" id="3.40.50.300:FF:000450">
    <property type="entry name" value="ABC transporter C family member 2"/>
    <property type="match status" value="1"/>
</dbReference>
<keyword evidence="6" id="KW-0677">Repeat</keyword>
<keyword evidence="5 13" id="KW-0812">Transmembrane</keyword>
<evidence type="ECO:0000256" key="4">
    <source>
        <dbReference type="ARBA" id="ARBA00022554"/>
    </source>
</evidence>
<dbReference type="GO" id="GO:0016887">
    <property type="term" value="F:ATP hydrolysis activity"/>
    <property type="evidence" value="ECO:0007669"/>
    <property type="project" value="InterPro"/>
</dbReference>
<feature type="transmembrane region" description="Helical" evidence="13">
    <location>
        <begin position="94"/>
        <end position="114"/>
    </location>
</feature>
<evidence type="ECO:0000256" key="12">
    <source>
        <dbReference type="SAM" id="MobiDB-lite"/>
    </source>
</evidence>
<reference evidence="16" key="1">
    <citation type="submission" date="2011-04" db="EMBL/GenBank/DDBJ databases">
        <title>Evolution of plant cell wall degrading machinery underlies the functional diversity of forest fungi.</title>
        <authorList>
            <consortium name="US DOE Joint Genome Institute (JGI-PGF)"/>
            <person name="Eastwood D.C."/>
            <person name="Floudas D."/>
            <person name="Binder M."/>
            <person name="Majcherczyk A."/>
            <person name="Schneider P."/>
            <person name="Aerts A."/>
            <person name="Asiegbu F.O."/>
            <person name="Baker S.E."/>
            <person name="Barry K."/>
            <person name="Bendiksby M."/>
            <person name="Blumentritt M."/>
            <person name="Coutinho P.M."/>
            <person name="Cullen D."/>
            <person name="Cullen D."/>
            <person name="Gathman A."/>
            <person name="Goodell B."/>
            <person name="Henrissat B."/>
            <person name="Ihrmark K."/>
            <person name="Kauserud H."/>
            <person name="Kohler A."/>
            <person name="LaButti K."/>
            <person name="Lapidus A."/>
            <person name="Lavin J.L."/>
            <person name="Lee Y.-H."/>
            <person name="Lindquist E."/>
            <person name="Lilly W."/>
            <person name="Lucas S."/>
            <person name="Morin E."/>
            <person name="Murat C."/>
            <person name="Oguiza J.A."/>
            <person name="Park J."/>
            <person name="Pisabarro A.G."/>
            <person name="Riley R."/>
            <person name="Rosling A."/>
            <person name="Salamov A."/>
            <person name="Schmidt O."/>
            <person name="Schmutz J."/>
            <person name="Skrede I."/>
            <person name="Stenlid J."/>
            <person name="Wiebenga A."/>
            <person name="Xie X."/>
            <person name="Kues U."/>
            <person name="Hibbett D.S."/>
            <person name="Hoffmeister D."/>
            <person name="Hogberg N."/>
            <person name="Martin F."/>
            <person name="Grigoriev I.V."/>
            <person name="Watkinson S.C."/>
        </authorList>
    </citation>
    <scope>NUCLEOTIDE SEQUENCE</scope>
    <source>
        <strain evidence="16">S7.9</strain>
    </source>
</reference>
<dbReference type="Pfam" id="PF00005">
    <property type="entry name" value="ABC_tran"/>
    <property type="match status" value="2"/>
</dbReference>
<feature type="transmembrane region" description="Helical" evidence="13">
    <location>
        <begin position="953"/>
        <end position="977"/>
    </location>
</feature>
<evidence type="ECO:0000256" key="9">
    <source>
        <dbReference type="ARBA" id="ARBA00022967"/>
    </source>
</evidence>
<dbReference type="SUPFAM" id="SSF90123">
    <property type="entry name" value="ABC transporter transmembrane region"/>
    <property type="match status" value="2"/>
</dbReference>
<evidence type="ECO:0000256" key="13">
    <source>
        <dbReference type="SAM" id="Phobius"/>
    </source>
</evidence>
<protein>
    <recommendedName>
        <fullName evidence="17">Metal resistance protein YCF1</fullName>
    </recommendedName>
</protein>
<dbReference type="CDD" id="cd03250">
    <property type="entry name" value="ABCC_MRP_domain1"/>
    <property type="match status" value="1"/>
</dbReference>
<dbReference type="InterPro" id="IPR036640">
    <property type="entry name" value="ABC1_TM_sf"/>
</dbReference>
<feature type="transmembrane region" description="Helical" evidence="13">
    <location>
        <begin position="248"/>
        <end position="266"/>
    </location>
</feature>
<dbReference type="PROSITE" id="PS00211">
    <property type="entry name" value="ABC_TRANSPORTER_1"/>
    <property type="match status" value="2"/>
</dbReference>
<feature type="transmembrane region" description="Helical" evidence="13">
    <location>
        <begin position="311"/>
        <end position="333"/>
    </location>
</feature>
<dbReference type="CDD" id="cd18595">
    <property type="entry name" value="ABC_6TM_MRP1_2_3_6_D1_like"/>
    <property type="match status" value="1"/>
</dbReference>
<evidence type="ECO:0000256" key="8">
    <source>
        <dbReference type="ARBA" id="ARBA00022840"/>
    </source>
</evidence>
<dbReference type="Proteomes" id="UP000008064">
    <property type="component" value="Unassembled WGS sequence"/>
</dbReference>
<dbReference type="FunFam" id="1.20.1560.10:FF:000010">
    <property type="entry name" value="Multidrug resistance-associated ABC transporter"/>
    <property type="match status" value="1"/>
</dbReference>
<feature type="compositionally biased region" description="Low complexity" evidence="12">
    <location>
        <begin position="822"/>
        <end position="836"/>
    </location>
</feature>
<keyword evidence="9" id="KW-1278">Translocase</keyword>
<dbReference type="SMART" id="SM00382">
    <property type="entry name" value="AAA"/>
    <property type="match status" value="2"/>
</dbReference>
<evidence type="ECO:0000259" key="15">
    <source>
        <dbReference type="PROSITE" id="PS50929"/>
    </source>
</evidence>
<evidence type="ECO:0000256" key="3">
    <source>
        <dbReference type="ARBA" id="ARBA00022448"/>
    </source>
</evidence>
<dbReference type="GO" id="GO:0000329">
    <property type="term" value="C:fungal-type vacuole membrane"/>
    <property type="evidence" value="ECO:0007669"/>
    <property type="project" value="UniProtKB-ARBA"/>
</dbReference>
<feature type="transmembrane region" description="Helical" evidence="13">
    <location>
        <begin position="494"/>
        <end position="516"/>
    </location>
</feature>
<dbReference type="PROSITE" id="PS50929">
    <property type="entry name" value="ABC_TM1F"/>
    <property type="match status" value="2"/>
</dbReference>
<evidence type="ECO:0000259" key="14">
    <source>
        <dbReference type="PROSITE" id="PS50893"/>
    </source>
</evidence>
<evidence type="ECO:0000256" key="7">
    <source>
        <dbReference type="ARBA" id="ARBA00022741"/>
    </source>
</evidence>
<evidence type="ECO:0000256" key="1">
    <source>
        <dbReference type="ARBA" id="ARBA00004128"/>
    </source>
</evidence>
<dbReference type="PANTHER" id="PTHR24223:SF443">
    <property type="entry name" value="MULTIDRUG-RESISTANCE LIKE PROTEIN 1, ISOFORM I"/>
    <property type="match status" value="1"/>
</dbReference>
<dbReference type="GO" id="GO:0140359">
    <property type="term" value="F:ABC-type transporter activity"/>
    <property type="evidence" value="ECO:0007669"/>
    <property type="project" value="InterPro"/>
</dbReference>
<evidence type="ECO:0000313" key="16">
    <source>
        <dbReference type="EMBL" id="EGO22223.1"/>
    </source>
</evidence>
<feature type="transmembrane region" description="Helical" evidence="13">
    <location>
        <begin position="1032"/>
        <end position="1050"/>
    </location>
</feature>
<dbReference type="InterPro" id="IPR027417">
    <property type="entry name" value="P-loop_NTPase"/>
</dbReference>
<feature type="transmembrane region" description="Helical" evidence="13">
    <location>
        <begin position="912"/>
        <end position="933"/>
    </location>
</feature>
<accession>F8P3X4</accession>
<keyword evidence="8" id="KW-0067">ATP-binding</keyword>
<keyword evidence="11 13" id="KW-0472">Membrane</keyword>
<gene>
    <name evidence="16" type="ORF">SERLADRAFT_440240</name>
</gene>